<proteinExistence type="predicted"/>
<reference evidence="2" key="2">
    <citation type="submission" date="2014-03" db="EMBL/GenBank/DDBJ databases">
        <authorList>
            <person name="Urmite Genomes"/>
        </authorList>
    </citation>
    <scope>NUCLEOTIDE SEQUENCE</scope>
    <source>
        <strain evidence="2">S1</strain>
    </source>
</reference>
<dbReference type="EMBL" id="CCAX010000001">
    <property type="protein sequence ID" value="CDO03673.1"/>
    <property type="molecule type" value="Genomic_DNA"/>
</dbReference>
<keyword evidence="3" id="KW-1185">Reference proteome</keyword>
<dbReference type="eggNOG" id="COG0438">
    <property type="taxonomic scope" value="Bacteria"/>
</dbReference>
<comment type="caution">
    <text evidence="2">The sequence shown here is derived from an EMBL/GenBank/DDBJ whole genome shotgun (WGS) entry which is preliminary data.</text>
</comment>
<sequence length="341" mass="38875">MKFIYLGGFPPPYGGVTVKNKLLFKKLNSNLEIKKSGFYNHHKNIVYRVIALLLELINKNNSLVIGVSKGSLKILTYILYYLNKKVMNNSIVMVMGGTFHHMVLKDKKLQKFLKEYKKIYIETDGMKKALNSVGISNVTVFPNCRERADISINLNENPKIRCLFFSQVSLEKGVDNVLDMAGILDNKGVAYSIDFYGEIVSEYKMIFESTIDSNSNIHYCGVYKSSTNNDLYEKLSHYDVLLFPTRWKNEGVPGVLVESKISGLPSIVSDLNFNSEIIEDESTGIVLKQNTPEELANVIERLYLNRDLLAEMKHKAKASSEYFIIENYIEEIIQCLTNNDQ</sequence>
<dbReference type="PANTHER" id="PTHR12526:SF630">
    <property type="entry name" value="GLYCOSYLTRANSFERASE"/>
    <property type="match status" value="1"/>
</dbReference>
<protein>
    <submittedName>
        <fullName evidence="2">Sugar transferase, PEP-CTERM/EpsH1 system associated</fullName>
    </submittedName>
</protein>
<dbReference type="InterPro" id="IPR001296">
    <property type="entry name" value="Glyco_trans_1"/>
</dbReference>
<evidence type="ECO:0000313" key="2">
    <source>
        <dbReference type="EMBL" id="CDO03673.1"/>
    </source>
</evidence>
<dbReference type="AlphaFoldDB" id="W9ADX6"/>
<keyword evidence="2" id="KW-0808">Transferase</keyword>
<reference evidence="2" key="1">
    <citation type="submission" date="2014-03" db="EMBL/GenBank/DDBJ databases">
        <title>Draft genome sequencing of Oceanobacillus picturae strain S1 isolated from human gut.</title>
        <authorList>
            <person name="Croce O."/>
            <person name="Lagier J.C."/>
            <person name="Raoult D."/>
        </authorList>
    </citation>
    <scope>NUCLEOTIDE SEQUENCE [LARGE SCALE GENOMIC DNA]</scope>
    <source>
        <strain evidence="2">S1</strain>
    </source>
</reference>
<dbReference type="GO" id="GO:0016757">
    <property type="term" value="F:glycosyltransferase activity"/>
    <property type="evidence" value="ECO:0007669"/>
    <property type="project" value="InterPro"/>
</dbReference>
<gene>
    <name evidence="2" type="ORF">BN988_02191</name>
</gene>
<dbReference type="Proteomes" id="UP000028863">
    <property type="component" value="Unassembled WGS sequence"/>
</dbReference>
<evidence type="ECO:0000259" key="1">
    <source>
        <dbReference type="Pfam" id="PF00534"/>
    </source>
</evidence>
<accession>W9ADX6</accession>
<name>W9ADX6_9BACI</name>
<dbReference type="RefSeq" id="WP_036575957.1">
    <property type="nucleotide sequence ID" value="NZ_CABLBW010000001.1"/>
</dbReference>
<dbReference type="STRING" id="171693.BN988_02191"/>
<evidence type="ECO:0000313" key="3">
    <source>
        <dbReference type="Proteomes" id="UP000028863"/>
    </source>
</evidence>
<dbReference type="PANTHER" id="PTHR12526">
    <property type="entry name" value="GLYCOSYLTRANSFERASE"/>
    <property type="match status" value="1"/>
</dbReference>
<dbReference type="Pfam" id="PF00534">
    <property type="entry name" value="Glycos_transf_1"/>
    <property type="match status" value="1"/>
</dbReference>
<organism evidence="2 3">
    <name type="scientific">Oceanobacillus picturae</name>
    <dbReference type="NCBI Taxonomy" id="171693"/>
    <lineage>
        <taxon>Bacteria</taxon>
        <taxon>Bacillati</taxon>
        <taxon>Bacillota</taxon>
        <taxon>Bacilli</taxon>
        <taxon>Bacillales</taxon>
        <taxon>Bacillaceae</taxon>
        <taxon>Oceanobacillus</taxon>
    </lineage>
</organism>
<dbReference type="SUPFAM" id="SSF53756">
    <property type="entry name" value="UDP-Glycosyltransferase/glycogen phosphorylase"/>
    <property type="match status" value="1"/>
</dbReference>
<feature type="domain" description="Glycosyl transferase family 1" evidence="1">
    <location>
        <begin position="155"/>
        <end position="317"/>
    </location>
</feature>
<dbReference type="Gene3D" id="3.40.50.2000">
    <property type="entry name" value="Glycogen Phosphorylase B"/>
    <property type="match status" value="1"/>
</dbReference>